<gene>
    <name evidence="8" type="ORF">GCM10007036_39750</name>
</gene>
<dbReference type="SUPFAM" id="SSF56925">
    <property type="entry name" value="OMPA-like"/>
    <property type="match status" value="1"/>
</dbReference>
<dbReference type="PANTHER" id="PTHR34001:SF3">
    <property type="entry name" value="BLL7405 PROTEIN"/>
    <property type="match status" value="1"/>
</dbReference>
<dbReference type="PANTHER" id="PTHR34001">
    <property type="entry name" value="BLL7405 PROTEIN"/>
    <property type="match status" value="1"/>
</dbReference>
<name>A0A917IB20_9HYPH</name>
<comment type="caution">
    <text evidence="8">The sequence shown here is derived from an EMBL/GenBank/DDBJ whole genome shotgun (WGS) entry which is preliminary data.</text>
</comment>
<dbReference type="Proteomes" id="UP000603912">
    <property type="component" value="Unassembled WGS sequence"/>
</dbReference>
<evidence type="ECO:0000256" key="5">
    <source>
        <dbReference type="ARBA" id="ARBA00038306"/>
    </source>
</evidence>
<dbReference type="InterPro" id="IPR011250">
    <property type="entry name" value="OMP/PagP_B-barrel"/>
</dbReference>
<comment type="similarity">
    <text evidence="5">Belongs to the Omp25/RopB family.</text>
</comment>
<dbReference type="GO" id="GO:0009279">
    <property type="term" value="C:cell outer membrane"/>
    <property type="evidence" value="ECO:0007669"/>
    <property type="project" value="UniProtKB-SubCell"/>
</dbReference>
<evidence type="ECO:0000256" key="1">
    <source>
        <dbReference type="ARBA" id="ARBA00004442"/>
    </source>
</evidence>
<dbReference type="AlphaFoldDB" id="A0A917IB20"/>
<feature type="chain" id="PRO_5037090364" description="Outer membrane protein beta-barrel domain-containing protein" evidence="6">
    <location>
        <begin position="24"/>
        <end position="270"/>
    </location>
</feature>
<feature type="signal peptide" evidence="6">
    <location>
        <begin position="1"/>
        <end position="23"/>
    </location>
</feature>
<accession>A0A917IB20</accession>
<evidence type="ECO:0000313" key="9">
    <source>
        <dbReference type="Proteomes" id="UP000603912"/>
    </source>
</evidence>
<dbReference type="Gene3D" id="2.40.160.20">
    <property type="match status" value="1"/>
</dbReference>
<evidence type="ECO:0000259" key="7">
    <source>
        <dbReference type="Pfam" id="PF13505"/>
    </source>
</evidence>
<dbReference type="RefSeq" id="WP_188519407.1">
    <property type="nucleotide sequence ID" value="NZ_BMES01000002.1"/>
</dbReference>
<feature type="domain" description="Outer membrane protein beta-barrel" evidence="7">
    <location>
        <begin position="35"/>
        <end position="222"/>
    </location>
</feature>
<evidence type="ECO:0000256" key="2">
    <source>
        <dbReference type="ARBA" id="ARBA00022729"/>
    </source>
</evidence>
<evidence type="ECO:0000256" key="3">
    <source>
        <dbReference type="ARBA" id="ARBA00023136"/>
    </source>
</evidence>
<proteinExistence type="inferred from homology"/>
<dbReference type="InterPro" id="IPR027385">
    <property type="entry name" value="Beta-barrel_OMP"/>
</dbReference>
<evidence type="ECO:0000313" key="8">
    <source>
        <dbReference type="EMBL" id="GGH29666.1"/>
    </source>
</evidence>
<keyword evidence="2 6" id="KW-0732">Signal</keyword>
<keyword evidence="3" id="KW-0472">Membrane</keyword>
<evidence type="ECO:0000256" key="6">
    <source>
        <dbReference type="SAM" id="SignalP"/>
    </source>
</evidence>
<dbReference type="EMBL" id="BMES01000002">
    <property type="protein sequence ID" value="GGH29666.1"/>
    <property type="molecule type" value="Genomic_DNA"/>
</dbReference>
<protein>
    <recommendedName>
        <fullName evidence="7">Outer membrane protein beta-barrel domain-containing protein</fullName>
    </recommendedName>
</protein>
<dbReference type="InterPro" id="IPR051692">
    <property type="entry name" value="OMP-like"/>
</dbReference>
<reference evidence="8" key="1">
    <citation type="journal article" date="2014" name="Int. J. Syst. Evol. Microbiol.">
        <title>Complete genome sequence of Corynebacterium casei LMG S-19264T (=DSM 44701T), isolated from a smear-ripened cheese.</title>
        <authorList>
            <consortium name="US DOE Joint Genome Institute (JGI-PGF)"/>
            <person name="Walter F."/>
            <person name="Albersmeier A."/>
            <person name="Kalinowski J."/>
            <person name="Ruckert C."/>
        </authorList>
    </citation>
    <scope>NUCLEOTIDE SEQUENCE</scope>
    <source>
        <strain evidence="8">CGMCC 1.12214</strain>
    </source>
</reference>
<keyword evidence="4" id="KW-0998">Cell outer membrane</keyword>
<comment type="subcellular location">
    <subcellularLocation>
        <location evidence="1">Cell outer membrane</location>
    </subcellularLocation>
</comment>
<sequence>MGSVKILALAGAMAIGAMGFAHAADMPLPPPPPLAPSYEPSSEYSGWYLRGDLGVAFASESKFEAIATPPVEFTHDYHSIGQAAIFGLGVGYQFNSWFRADVTGEYRTNMKYRATDSYGCGAGRCLDLYSGKLQQSVFLANGYFDLGTWYNVTPYLGVGLGTAYNEFGSVQDYNPTVSGHGSSVSNSKWGFAWALMAGAAMNLTPNLKFDVGYRYLSLGDYSTLINCDCGTSTQEHKFKLASHDVRMGLRYMFSDTALPPMAPPPLIRKY</sequence>
<reference evidence="8" key="2">
    <citation type="submission" date="2020-09" db="EMBL/GenBank/DDBJ databases">
        <authorList>
            <person name="Sun Q."/>
            <person name="Zhou Y."/>
        </authorList>
    </citation>
    <scope>NUCLEOTIDE SEQUENCE</scope>
    <source>
        <strain evidence="8">CGMCC 1.12214</strain>
    </source>
</reference>
<evidence type="ECO:0000256" key="4">
    <source>
        <dbReference type="ARBA" id="ARBA00023237"/>
    </source>
</evidence>
<keyword evidence="9" id="KW-1185">Reference proteome</keyword>
<organism evidence="8 9">
    <name type="scientific">Alsobacter metallidurans</name>
    <dbReference type="NCBI Taxonomy" id="340221"/>
    <lineage>
        <taxon>Bacteria</taxon>
        <taxon>Pseudomonadati</taxon>
        <taxon>Pseudomonadota</taxon>
        <taxon>Alphaproteobacteria</taxon>
        <taxon>Hyphomicrobiales</taxon>
        <taxon>Alsobacteraceae</taxon>
        <taxon>Alsobacter</taxon>
    </lineage>
</organism>
<dbReference type="Pfam" id="PF13505">
    <property type="entry name" value="OMP_b-brl"/>
    <property type="match status" value="1"/>
</dbReference>